<dbReference type="AlphaFoldDB" id="A0A1L5NR18"/>
<evidence type="ECO:0000256" key="1">
    <source>
        <dbReference type="SAM" id="Phobius"/>
    </source>
</evidence>
<gene>
    <name evidence="2" type="ORF">IE4872_PC00262</name>
</gene>
<dbReference type="EMBL" id="CP017104">
    <property type="protein sequence ID" value="APO70289.1"/>
    <property type="molecule type" value="Genomic_DNA"/>
</dbReference>
<keyword evidence="2" id="KW-0614">Plasmid</keyword>
<organism evidence="2 3">
    <name type="scientific">Rhizobium gallicum</name>
    <dbReference type="NCBI Taxonomy" id="56730"/>
    <lineage>
        <taxon>Bacteria</taxon>
        <taxon>Pseudomonadati</taxon>
        <taxon>Pseudomonadota</taxon>
        <taxon>Alphaproteobacteria</taxon>
        <taxon>Hyphomicrobiales</taxon>
        <taxon>Rhizobiaceae</taxon>
        <taxon>Rhizobium/Agrobacterium group</taxon>
        <taxon>Rhizobium</taxon>
    </lineage>
</organism>
<accession>A0A1L5NR18</accession>
<evidence type="ECO:0000313" key="2">
    <source>
        <dbReference type="EMBL" id="APO70289.1"/>
    </source>
</evidence>
<name>A0A1L5NR18_9HYPH</name>
<reference evidence="2 3" key="1">
    <citation type="submission" date="2016-09" db="EMBL/GenBank/DDBJ databases">
        <title>The complete genome sequences of Rhizobium gallicum, symbiovars gallicum and phaseoli, symbionts associated to common bean (Phaseolus vulgaris).</title>
        <authorList>
            <person name="Bustos P."/>
            <person name="Santamaria R.I."/>
            <person name="Perez-Carrascal O.M."/>
            <person name="Juarez S."/>
            <person name="Lozano L."/>
            <person name="Martinez-Flores I."/>
            <person name="Martinez-Romero E."/>
            <person name="Cevallos M."/>
            <person name="Romero D."/>
            <person name="Davila G."/>
            <person name="Gonzalez V."/>
        </authorList>
    </citation>
    <scope>NUCLEOTIDE SEQUENCE [LARGE SCALE GENOMIC DNA]</scope>
    <source>
        <strain evidence="2 3">IE4872</strain>
        <plasmid evidence="3">prgalie4872c</plasmid>
    </source>
</reference>
<keyword evidence="1" id="KW-0472">Membrane</keyword>
<sequence>MFLRRAVGQGLANAGIALKVFATVAFAIMALFVRAASDDRNVGLSALQHLHLPEIDRGDDRGGHRSGLTKYCLVKDVGG</sequence>
<proteinExistence type="predicted"/>
<geneLocation type="plasmid" evidence="3">
    <name>prgalie4872c</name>
</geneLocation>
<keyword evidence="1" id="KW-1133">Transmembrane helix</keyword>
<dbReference type="Proteomes" id="UP000184749">
    <property type="component" value="Plasmid pRgalIE4872c"/>
</dbReference>
<protein>
    <submittedName>
        <fullName evidence="2">Uncharacterized protein</fullName>
    </submittedName>
</protein>
<feature type="transmembrane region" description="Helical" evidence="1">
    <location>
        <begin position="12"/>
        <end position="33"/>
    </location>
</feature>
<keyword evidence="1" id="KW-0812">Transmembrane</keyword>
<evidence type="ECO:0000313" key="3">
    <source>
        <dbReference type="Proteomes" id="UP000184749"/>
    </source>
</evidence>